<dbReference type="EMBL" id="VSFG01000012">
    <property type="protein sequence ID" value="TYB40910.1"/>
    <property type="molecule type" value="Genomic_DNA"/>
</dbReference>
<dbReference type="InterPro" id="IPR036038">
    <property type="entry name" value="Aminotransferase-like"/>
</dbReference>
<dbReference type="NCBIfam" id="NF006734">
    <property type="entry name" value="PRK09266.1"/>
    <property type="match status" value="1"/>
</dbReference>
<dbReference type="STRING" id="1220554.GCA_001552135_08380"/>
<dbReference type="AlphaFoldDB" id="A0A5D0N8Z7"/>
<dbReference type="Gene3D" id="3.20.10.10">
    <property type="entry name" value="D-amino Acid Aminotransferase, subunit A, domain 2"/>
    <property type="match status" value="1"/>
</dbReference>
<keyword evidence="1" id="KW-0032">Aminotransferase</keyword>
<protein>
    <submittedName>
        <fullName evidence="1">Class IV aminotransferase</fullName>
    </submittedName>
</protein>
<evidence type="ECO:0000313" key="1">
    <source>
        <dbReference type="EMBL" id="TYB40910.1"/>
    </source>
</evidence>
<dbReference type="InterPro" id="IPR001544">
    <property type="entry name" value="Aminotrans_IV"/>
</dbReference>
<keyword evidence="1" id="KW-0808">Transferase</keyword>
<dbReference type="Pfam" id="PF01063">
    <property type="entry name" value="Aminotran_4"/>
    <property type="match status" value="1"/>
</dbReference>
<dbReference type="RefSeq" id="WP_067905779.1">
    <property type="nucleotide sequence ID" value="NZ_VSFG01000012.1"/>
</dbReference>
<organism evidence="1 2">
    <name type="scientific">Actinomadura chibensis</name>
    <dbReference type="NCBI Taxonomy" id="392828"/>
    <lineage>
        <taxon>Bacteria</taxon>
        <taxon>Bacillati</taxon>
        <taxon>Actinomycetota</taxon>
        <taxon>Actinomycetes</taxon>
        <taxon>Streptosporangiales</taxon>
        <taxon>Thermomonosporaceae</taxon>
        <taxon>Actinomadura</taxon>
    </lineage>
</organism>
<reference evidence="1 2" key="1">
    <citation type="submission" date="2019-08" db="EMBL/GenBank/DDBJ databases">
        <title>Actinomadura sp. nov. CYP1-5 isolated from mountain soil.</title>
        <authorList>
            <person name="Songsumanus A."/>
            <person name="Kuncharoen N."/>
            <person name="Kudo T."/>
            <person name="Yuki M."/>
            <person name="Igarashi Y."/>
            <person name="Tanasupawat S."/>
        </authorList>
    </citation>
    <scope>NUCLEOTIDE SEQUENCE [LARGE SCALE GENOMIC DNA]</scope>
    <source>
        <strain evidence="1 2">JCM 14158</strain>
    </source>
</reference>
<comment type="caution">
    <text evidence="1">The sequence shown here is derived from an EMBL/GenBank/DDBJ whole genome shotgun (WGS) entry which is preliminary data.</text>
</comment>
<dbReference type="InterPro" id="IPR043132">
    <property type="entry name" value="BCAT-like_C"/>
</dbReference>
<dbReference type="GO" id="GO:0008483">
    <property type="term" value="F:transaminase activity"/>
    <property type="evidence" value="ECO:0007669"/>
    <property type="project" value="UniProtKB-KW"/>
</dbReference>
<evidence type="ECO:0000313" key="2">
    <source>
        <dbReference type="Proteomes" id="UP000323380"/>
    </source>
</evidence>
<dbReference type="Gene3D" id="3.30.470.10">
    <property type="match status" value="1"/>
</dbReference>
<accession>A0A5D0N8Z7</accession>
<sequence>MRIEVDGRPATAETLTHPALVNYGHFTAMQVRSGRVRGLLAHLDRLDAATRELFGTPLDPVRVRDLIRHAVGDGDASVRVSVHQPESEPVVQVVVRAPAEAPSKPQSLLPVGYERPVPHIKHVGTFGQIHFGLQAEQAGFDEALLVLSDGRVAEGGITNIGFFRDGRIIWPDAPMLRGVTMRLLDEILRPYRAVVRVDDLPSFHGAFVTNSLGIAPVSRIGDVKYPPRDDWMTRVHEAYASVPWDQI</sequence>
<proteinExistence type="predicted"/>
<name>A0A5D0N8Z7_9ACTN</name>
<dbReference type="SUPFAM" id="SSF56752">
    <property type="entry name" value="D-aminoacid aminotransferase-like PLP-dependent enzymes"/>
    <property type="match status" value="1"/>
</dbReference>
<dbReference type="InterPro" id="IPR043131">
    <property type="entry name" value="BCAT-like_N"/>
</dbReference>
<gene>
    <name evidence="1" type="ORF">FXF69_38555</name>
</gene>
<dbReference type="Proteomes" id="UP000323380">
    <property type="component" value="Unassembled WGS sequence"/>
</dbReference>
<keyword evidence="2" id="KW-1185">Reference proteome</keyword>